<keyword evidence="3" id="KW-1185">Reference proteome</keyword>
<gene>
    <name evidence="2" type="ORF">MAMA39_06890</name>
</gene>
<dbReference type="RefSeq" id="WP_343251438.1">
    <property type="nucleotide sequence ID" value="NZ_HG937516.1"/>
</dbReference>
<dbReference type="EMBL" id="HG937516">
    <property type="protein sequence ID" value="CDN40806.1"/>
    <property type="molecule type" value="Genomic_DNA"/>
</dbReference>
<keyword evidence="1" id="KW-1133">Transmembrane helix</keyword>
<dbReference type="KEGG" id="mamp:MAMA39_06890"/>
<protein>
    <submittedName>
        <fullName evidence="2">Uncharacterized protein</fullName>
    </submittedName>
</protein>
<reference evidence="2 3" key="1">
    <citation type="journal article" date="2015" name="Clin. Infect. Dis.">
        <title>Genomic Investigations unmask Mycoplasma amphoriforme, a new respiratory pathogen.</title>
        <authorList>
            <person name="Gillespie S.H."/>
            <person name="Ling C.L."/>
            <person name="Oravcova K."/>
            <person name="Pinheiro M."/>
            <person name="Wells L."/>
            <person name="Bryant J.M."/>
            <person name="McHugh T.D."/>
            <person name="Bebear C."/>
            <person name="Webster D."/>
            <person name="Harris S.R."/>
            <person name="Seth-Smith H.M."/>
            <person name="Thomson N.R."/>
        </authorList>
    </citation>
    <scope>NUCLEOTIDE SEQUENCE [LARGE SCALE GENOMIC DNA]</scope>
    <source>
        <strain evidence="2 3">A39</strain>
    </source>
</reference>
<dbReference type="Proteomes" id="UP000261764">
    <property type="component" value="Chromosome I"/>
</dbReference>
<sequence length="234" mass="26078">MIKCVNSFFKKITFLVGFIALIIITAIGIAGLRFKADAQKFYGDKLSIIQNSVSKVKREIDNAPDTIDNFARQANNFINQGLNTSLDVKNKIETIKNAFPTIRNSKDLQNIENLLGTITNILQEAKTKVDRIDSKEVSDFINQAKPIVNEVQKTVNALPDSKTFGYYFGSTALGLTIGGGTVLGFYVFTSVLAIFLFKNVDGVSVHRSKRQQVDDLTKHVKKILNKYPEVAQRI</sequence>
<dbReference type="Pfam" id="PF23067">
    <property type="entry name" value="MG280"/>
    <property type="match status" value="1"/>
</dbReference>
<organism evidence="2 3">
    <name type="scientific">Mycoplasma amphoriforme A39</name>
    <dbReference type="NCBI Taxonomy" id="572419"/>
    <lineage>
        <taxon>Bacteria</taxon>
        <taxon>Bacillati</taxon>
        <taxon>Mycoplasmatota</taxon>
        <taxon>Mollicutes</taxon>
        <taxon>Mycoplasmataceae</taxon>
        <taxon>Mycoplasma</taxon>
    </lineage>
</organism>
<keyword evidence="1" id="KW-0472">Membrane</keyword>
<keyword evidence="1" id="KW-0812">Transmembrane</keyword>
<feature type="transmembrane region" description="Helical" evidence="1">
    <location>
        <begin position="12"/>
        <end position="32"/>
    </location>
</feature>
<feature type="transmembrane region" description="Helical" evidence="1">
    <location>
        <begin position="164"/>
        <end position="197"/>
    </location>
</feature>
<proteinExistence type="predicted"/>
<accession>A0A292IJM8</accession>
<evidence type="ECO:0000313" key="3">
    <source>
        <dbReference type="Proteomes" id="UP000261764"/>
    </source>
</evidence>
<dbReference type="AlphaFoldDB" id="A0A292IJM8"/>
<name>A0A292IJM8_9MOLU</name>
<evidence type="ECO:0000313" key="2">
    <source>
        <dbReference type="EMBL" id="CDN40806.1"/>
    </source>
</evidence>
<evidence type="ECO:0000256" key="1">
    <source>
        <dbReference type="SAM" id="Phobius"/>
    </source>
</evidence>